<dbReference type="InterPro" id="IPR012809">
    <property type="entry name" value="ECF_CbiQ"/>
</dbReference>
<dbReference type="STRING" id="1089553.Tph_c05200"/>
<evidence type="ECO:0000256" key="2">
    <source>
        <dbReference type="ARBA" id="ARBA00022475"/>
    </source>
</evidence>
<dbReference type="eggNOG" id="COG0619">
    <property type="taxonomic scope" value="Bacteria"/>
</dbReference>
<dbReference type="KEGG" id="tpz:Tph_c05200"/>
<dbReference type="EMBL" id="CP003732">
    <property type="protein sequence ID" value="AFV10758.1"/>
    <property type="molecule type" value="Genomic_DNA"/>
</dbReference>
<dbReference type="InterPro" id="IPR003339">
    <property type="entry name" value="ABC/ECF_trnsptr_transmembrane"/>
</dbReference>
<keyword evidence="3 6" id="KW-0812">Transmembrane</keyword>
<evidence type="ECO:0000256" key="1">
    <source>
        <dbReference type="ARBA" id="ARBA00004651"/>
    </source>
</evidence>
<sequence length="267" mass="29313">MLKIDQYAYTNRLAGMHPAEKALLAVLTLVVGLVFFTPLVSLSIIAVMAVMTVVRAGIPLRFYCKLMLLPFAFLVLGVFTVALTVAGDGASFLWSVRIGGYAVGVTASGLQQAGELFLKSLGAVSCLYFLSLTTPLVEVLAVLHRMRFPSLLIELMSLVYRFIFVLLETADKIYISQSSRWGYASLKTSYRSLGQLLSSLFGKAYYNSQMLFLALSSRCYTGKLNLLERPLTFSRKNMALIVLLQILLIAIGRLAPAGMGIPWRCTG</sequence>
<feature type="transmembrane region" description="Helical" evidence="6">
    <location>
        <begin position="239"/>
        <end position="261"/>
    </location>
</feature>
<keyword evidence="2" id="KW-1003">Cell membrane</keyword>
<evidence type="ECO:0000256" key="4">
    <source>
        <dbReference type="ARBA" id="ARBA00022989"/>
    </source>
</evidence>
<accession>K4LD88</accession>
<dbReference type="NCBIfam" id="TIGR02454">
    <property type="entry name" value="ECF_T_CbiQ"/>
    <property type="match status" value="1"/>
</dbReference>
<dbReference type="PANTHER" id="PTHR43723:SF1">
    <property type="entry name" value="COBALT TRANSPORT PROTEIN CBIQ"/>
    <property type="match status" value="1"/>
</dbReference>
<dbReference type="AlphaFoldDB" id="K4LD88"/>
<dbReference type="GO" id="GO:0006824">
    <property type="term" value="P:cobalt ion transport"/>
    <property type="evidence" value="ECO:0007669"/>
    <property type="project" value="InterPro"/>
</dbReference>
<reference evidence="7 8" key="1">
    <citation type="journal article" date="2012" name="BMC Genomics">
        <title>Genome-guided analysis of physiological and morphological traits of the fermentative acetate oxidizer Thermacetogenium phaeum.</title>
        <authorList>
            <person name="Oehler D."/>
            <person name="Poehlein A."/>
            <person name="Leimbach A."/>
            <person name="Muller N."/>
            <person name="Daniel R."/>
            <person name="Gottschalk G."/>
            <person name="Schink B."/>
        </authorList>
    </citation>
    <scope>NUCLEOTIDE SEQUENCE [LARGE SCALE GENOMIC DNA]</scope>
    <source>
        <strain evidence="8">ATCC BAA-254 / DSM 26808 / PB</strain>
    </source>
</reference>
<dbReference type="Pfam" id="PF02361">
    <property type="entry name" value="CbiQ"/>
    <property type="match status" value="1"/>
</dbReference>
<gene>
    <name evidence="7" type="primary">cbiQ2</name>
    <name evidence="7" type="ordered locus">Tph_c05200</name>
</gene>
<dbReference type="Proteomes" id="UP000000467">
    <property type="component" value="Chromosome"/>
</dbReference>
<proteinExistence type="predicted"/>
<dbReference type="HOGENOM" id="CLU_056469_5_0_9"/>
<protein>
    <submittedName>
        <fullName evidence="7">Cobalt ABC transporter, inner membrane subunit CbiQ</fullName>
    </submittedName>
</protein>
<comment type="subcellular location">
    <subcellularLocation>
        <location evidence="1">Cell membrane</location>
        <topology evidence="1">Multi-pass membrane protein</topology>
    </subcellularLocation>
</comment>
<dbReference type="OrthoDB" id="9815246at2"/>
<name>K4LD88_THEPS</name>
<keyword evidence="5 6" id="KW-0472">Membrane</keyword>
<feature type="transmembrane region" description="Helical" evidence="6">
    <location>
        <begin position="122"/>
        <end position="142"/>
    </location>
</feature>
<evidence type="ECO:0000256" key="3">
    <source>
        <dbReference type="ARBA" id="ARBA00022692"/>
    </source>
</evidence>
<evidence type="ECO:0000313" key="7">
    <source>
        <dbReference type="EMBL" id="AFV10758.1"/>
    </source>
</evidence>
<keyword evidence="8" id="KW-1185">Reference proteome</keyword>
<dbReference type="CDD" id="cd16914">
    <property type="entry name" value="EcfT"/>
    <property type="match status" value="1"/>
</dbReference>
<evidence type="ECO:0000313" key="8">
    <source>
        <dbReference type="Proteomes" id="UP000000467"/>
    </source>
</evidence>
<dbReference type="GO" id="GO:0043190">
    <property type="term" value="C:ATP-binding cassette (ABC) transporter complex"/>
    <property type="evidence" value="ECO:0007669"/>
    <property type="project" value="InterPro"/>
</dbReference>
<evidence type="ECO:0000256" key="6">
    <source>
        <dbReference type="SAM" id="Phobius"/>
    </source>
</evidence>
<keyword evidence="4 6" id="KW-1133">Transmembrane helix</keyword>
<dbReference type="InterPro" id="IPR052770">
    <property type="entry name" value="Cobalt_transport_CbiQ"/>
</dbReference>
<dbReference type="PANTHER" id="PTHR43723">
    <property type="entry name" value="COBALT TRANSPORT PROTEIN CBIQ"/>
    <property type="match status" value="1"/>
</dbReference>
<dbReference type="RefSeq" id="WP_015049676.1">
    <property type="nucleotide sequence ID" value="NC_018870.1"/>
</dbReference>
<evidence type="ECO:0000256" key="5">
    <source>
        <dbReference type="ARBA" id="ARBA00023136"/>
    </source>
</evidence>
<feature type="transmembrane region" description="Helical" evidence="6">
    <location>
        <begin position="22"/>
        <end position="54"/>
    </location>
</feature>
<feature type="transmembrane region" description="Helical" evidence="6">
    <location>
        <begin position="66"/>
        <end position="86"/>
    </location>
</feature>
<organism evidence="7 8">
    <name type="scientific">Thermacetogenium phaeum (strain ATCC BAA-254 / DSM 26808 / PB)</name>
    <dbReference type="NCBI Taxonomy" id="1089553"/>
    <lineage>
        <taxon>Bacteria</taxon>
        <taxon>Bacillati</taxon>
        <taxon>Bacillota</taxon>
        <taxon>Clostridia</taxon>
        <taxon>Thermoanaerobacterales</taxon>
        <taxon>Thermoanaerobacteraceae</taxon>
        <taxon>Thermacetogenium</taxon>
    </lineage>
</organism>